<dbReference type="EMBL" id="GBXM01065320">
    <property type="protein sequence ID" value="JAH43257.1"/>
    <property type="molecule type" value="Transcribed_RNA"/>
</dbReference>
<reference evidence="1" key="2">
    <citation type="journal article" date="2015" name="Fish Shellfish Immunol.">
        <title>Early steps in the European eel (Anguilla anguilla)-Vibrio vulnificus interaction in the gills: Role of the RtxA13 toxin.</title>
        <authorList>
            <person name="Callol A."/>
            <person name="Pajuelo D."/>
            <person name="Ebbesson L."/>
            <person name="Teles M."/>
            <person name="MacKenzie S."/>
            <person name="Amaro C."/>
        </authorList>
    </citation>
    <scope>NUCLEOTIDE SEQUENCE</scope>
</reference>
<reference evidence="1" key="1">
    <citation type="submission" date="2014-11" db="EMBL/GenBank/DDBJ databases">
        <authorList>
            <person name="Amaro Gonzalez C."/>
        </authorList>
    </citation>
    <scope>NUCLEOTIDE SEQUENCE</scope>
</reference>
<evidence type="ECO:0000313" key="1">
    <source>
        <dbReference type="EMBL" id="JAH43257.1"/>
    </source>
</evidence>
<sequence>MSVAGGDGTLRGGVAVWMCLFTPAL</sequence>
<organism evidence="1">
    <name type="scientific">Anguilla anguilla</name>
    <name type="common">European freshwater eel</name>
    <name type="synonym">Muraena anguilla</name>
    <dbReference type="NCBI Taxonomy" id="7936"/>
    <lineage>
        <taxon>Eukaryota</taxon>
        <taxon>Metazoa</taxon>
        <taxon>Chordata</taxon>
        <taxon>Craniata</taxon>
        <taxon>Vertebrata</taxon>
        <taxon>Euteleostomi</taxon>
        <taxon>Actinopterygii</taxon>
        <taxon>Neopterygii</taxon>
        <taxon>Teleostei</taxon>
        <taxon>Anguilliformes</taxon>
        <taxon>Anguillidae</taxon>
        <taxon>Anguilla</taxon>
    </lineage>
</organism>
<proteinExistence type="predicted"/>
<name>A0A0E9SPV0_ANGAN</name>
<dbReference type="AlphaFoldDB" id="A0A0E9SPV0"/>
<accession>A0A0E9SPV0</accession>
<protein>
    <submittedName>
        <fullName evidence="1">Uncharacterized protein</fullName>
    </submittedName>
</protein>